<dbReference type="EMBL" id="JACIGY010000007">
    <property type="protein sequence ID" value="MBB4413952.1"/>
    <property type="molecule type" value="Genomic_DNA"/>
</dbReference>
<comment type="caution">
    <text evidence="1">The sequence shown here is derived from an EMBL/GenBank/DDBJ whole genome shotgun (WGS) entry which is preliminary data.</text>
</comment>
<proteinExistence type="predicted"/>
<name>A0A7W6SCW9_9HYPH</name>
<gene>
    <name evidence="2" type="ORF">GGE31_004490</name>
    <name evidence="1" type="ORF">GGE33_004532</name>
    <name evidence="3" type="ORF">GGE35_004413</name>
</gene>
<dbReference type="Proteomes" id="UP000520770">
    <property type="component" value="Unassembled WGS sequence"/>
</dbReference>
<evidence type="ECO:0000313" key="5">
    <source>
        <dbReference type="Proteomes" id="UP000524535"/>
    </source>
</evidence>
<accession>A0A7W6SCW9</accession>
<reference evidence="4 5" key="1">
    <citation type="submission" date="2020-08" db="EMBL/GenBank/DDBJ databases">
        <title>Genomic Encyclopedia of Type Strains, Phase IV (KMG-V): Genome sequencing to study the core and pangenomes of soil and plant-associated prokaryotes.</title>
        <authorList>
            <person name="Whitman W."/>
        </authorList>
    </citation>
    <scope>NUCLEOTIDE SEQUENCE [LARGE SCALE GENOMIC DNA]</scope>
    <source>
        <strain evidence="2 5">SEMIA 444</strain>
        <strain evidence="1 4">SEMIA 448</strain>
        <strain evidence="3 6">SEMIA 452</strain>
    </source>
</reference>
<evidence type="ECO:0000313" key="3">
    <source>
        <dbReference type="EMBL" id="MBB4448567.1"/>
    </source>
</evidence>
<dbReference type="Proteomes" id="UP000576087">
    <property type="component" value="Unassembled WGS sequence"/>
</dbReference>
<dbReference type="EMBL" id="JACIHM010000007">
    <property type="protein sequence ID" value="MBB4448567.1"/>
    <property type="molecule type" value="Genomic_DNA"/>
</dbReference>
<evidence type="ECO:0000313" key="1">
    <source>
        <dbReference type="EMBL" id="MBB4350758.1"/>
    </source>
</evidence>
<evidence type="ECO:0000313" key="2">
    <source>
        <dbReference type="EMBL" id="MBB4413952.1"/>
    </source>
</evidence>
<sequence length="69" mass="7948">MPEVEACRRNQYSRNKIDPPRESPVYVVRSEKSYVLSCLSAGTFALTILQNFSFRWPKIPVHLNLHAEG</sequence>
<organism evidence="1 4">
    <name type="scientific">Aliirhizobium cellulosilyticum</name>
    <dbReference type="NCBI Taxonomy" id="393664"/>
    <lineage>
        <taxon>Bacteria</taxon>
        <taxon>Pseudomonadati</taxon>
        <taxon>Pseudomonadota</taxon>
        <taxon>Alphaproteobacteria</taxon>
        <taxon>Hyphomicrobiales</taxon>
        <taxon>Rhizobiaceae</taxon>
        <taxon>Aliirhizobium</taxon>
    </lineage>
</organism>
<evidence type="ECO:0000313" key="6">
    <source>
        <dbReference type="Proteomes" id="UP000576087"/>
    </source>
</evidence>
<protein>
    <submittedName>
        <fullName evidence="1">Uncharacterized protein</fullName>
    </submittedName>
</protein>
<dbReference type="EMBL" id="JACIGW010000006">
    <property type="protein sequence ID" value="MBB4350758.1"/>
    <property type="molecule type" value="Genomic_DNA"/>
</dbReference>
<dbReference type="AlphaFoldDB" id="A0A7W6SCW9"/>
<evidence type="ECO:0000313" key="4">
    <source>
        <dbReference type="Proteomes" id="UP000520770"/>
    </source>
</evidence>
<dbReference type="Proteomes" id="UP000524535">
    <property type="component" value="Unassembled WGS sequence"/>
</dbReference>
<keyword evidence="5" id="KW-1185">Reference proteome</keyword>